<evidence type="ECO:0000256" key="3">
    <source>
        <dbReference type="ARBA" id="ARBA00023082"/>
    </source>
</evidence>
<dbReference type="InterPro" id="IPR039425">
    <property type="entry name" value="RNA_pol_sigma-70-like"/>
</dbReference>
<dbReference type="NCBIfam" id="TIGR02937">
    <property type="entry name" value="sigma70-ECF"/>
    <property type="match status" value="1"/>
</dbReference>
<name>A0A927GXE3_9BACL</name>
<evidence type="ECO:0000256" key="4">
    <source>
        <dbReference type="ARBA" id="ARBA00023125"/>
    </source>
</evidence>
<comment type="caution">
    <text evidence="8">The sequence shown here is derived from an EMBL/GenBank/DDBJ whole genome shotgun (WGS) entry which is preliminary data.</text>
</comment>
<keyword evidence="9" id="KW-1185">Reference proteome</keyword>
<dbReference type="SUPFAM" id="SSF88946">
    <property type="entry name" value="Sigma2 domain of RNA polymerase sigma factors"/>
    <property type="match status" value="1"/>
</dbReference>
<dbReference type="Proteomes" id="UP000639396">
    <property type="component" value="Unassembled WGS sequence"/>
</dbReference>
<evidence type="ECO:0000259" key="7">
    <source>
        <dbReference type="Pfam" id="PF08281"/>
    </source>
</evidence>
<dbReference type="InterPro" id="IPR014284">
    <property type="entry name" value="RNA_pol_sigma-70_dom"/>
</dbReference>
<evidence type="ECO:0000256" key="2">
    <source>
        <dbReference type="ARBA" id="ARBA00023015"/>
    </source>
</evidence>
<dbReference type="Gene3D" id="1.10.1740.10">
    <property type="match status" value="1"/>
</dbReference>
<evidence type="ECO:0000259" key="6">
    <source>
        <dbReference type="Pfam" id="PF04542"/>
    </source>
</evidence>
<dbReference type="InterPro" id="IPR036388">
    <property type="entry name" value="WH-like_DNA-bd_sf"/>
</dbReference>
<dbReference type="InterPro" id="IPR013324">
    <property type="entry name" value="RNA_pol_sigma_r3/r4-like"/>
</dbReference>
<proteinExistence type="inferred from homology"/>
<dbReference type="AlphaFoldDB" id="A0A927GXE3"/>
<dbReference type="EMBL" id="JACXJA010000001">
    <property type="protein sequence ID" value="MBD2860435.1"/>
    <property type="molecule type" value="Genomic_DNA"/>
</dbReference>
<dbReference type="GO" id="GO:0016987">
    <property type="term" value="F:sigma factor activity"/>
    <property type="evidence" value="ECO:0007669"/>
    <property type="project" value="UniProtKB-KW"/>
</dbReference>
<dbReference type="InterPro" id="IPR013249">
    <property type="entry name" value="RNA_pol_sigma70_r4_t2"/>
</dbReference>
<comment type="similarity">
    <text evidence="1">Belongs to the sigma-70 factor family. ECF subfamily.</text>
</comment>
<accession>A0A927GXE3</accession>
<dbReference type="PANTHER" id="PTHR43133">
    <property type="entry name" value="RNA POLYMERASE ECF-TYPE SIGMA FACTO"/>
    <property type="match status" value="1"/>
</dbReference>
<protein>
    <submittedName>
        <fullName evidence="8">Sigma-70 family RNA polymerase sigma factor</fullName>
    </submittedName>
</protein>
<dbReference type="GO" id="GO:0003677">
    <property type="term" value="F:DNA binding"/>
    <property type="evidence" value="ECO:0007669"/>
    <property type="project" value="UniProtKB-KW"/>
</dbReference>
<evidence type="ECO:0000256" key="5">
    <source>
        <dbReference type="ARBA" id="ARBA00023163"/>
    </source>
</evidence>
<dbReference type="Pfam" id="PF08281">
    <property type="entry name" value="Sigma70_r4_2"/>
    <property type="match status" value="1"/>
</dbReference>
<dbReference type="PANTHER" id="PTHR43133:SF8">
    <property type="entry name" value="RNA POLYMERASE SIGMA FACTOR HI_1459-RELATED"/>
    <property type="match status" value="1"/>
</dbReference>
<sequence length="165" mass="18480">MNRYMGLVYTIVSDKLTSVCDKEDIEECVSEIFFELYQARDTIDTQKSSLKSFVALIAKRKAINRYNKILNRRQRLVNLEDGSLAGMDEAAESPADQVAGKETREALIESIQALGEPDCEIMVRKYYLGQSSKDIAAALRLKVNTVDKKVSRGLAKLKSLLEGVL</sequence>
<feature type="domain" description="RNA polymerase sigma factor 70 region 4 type 2" evidence="7">
    <location>
        <begin position="105"/>
        <end position="157"/>
    </location>
</feature>
<evidence type="ECO:0000313" key="8">
    <source>
        <dbReference type="EMBL" id="MBD2860435.1"/>
    </source>
</evidence>
<dbReference type="Gene3D" id="1.10.10.10">
    <property type="entry name" value="Winged helix-like DNA-binding domain superfamily/Winged helix DNA-binding domain"/>
    <property type="match status" value="1"/>
</dbReference>
<dbReference type="InterPro" id="IPR007627">
    <property type="entry name" value="RNA_pol_sigma70_r2"/>
</dbReference>
<gene>
    <name evidence="8" type="ORF">IDH45_00350</name>
</gene>
<dbReference type="GO" id="GO:0006352">
    <property type="term" value="P:DNA-templated transcription initiation"/>
    <property type="evidence" value="ECO:0007669"/>
    <property type="project" value="InterPro"/>
</dbReference>
<reference evidence="8" key="1">
    <citation type="submission" date="2020-09" db="EMBL/GenBank/DDBJ databases">
        <title>A novel bacterium of genus Paenibacillus, isolated from South China Sea.</title>
        <authorList>
            <person name="Huang H."/>
            <person name="Mo K."/>
            <person name="Hu Y."/>
        </authorList>
    </citation>
    <scope>NUCLEOTIDE SEQUENCE</scope>
    <source>
        <strain evidence="8">IB182363</strain>
    </source>
</reference>
<dbReference type="Pfam" id="PF04542">
    <property type="entry name" value="Sigma70_r2"/>
    <property type="match status" value="1"/>
</dbReference>
<evidence type="ECO:0000256" key="1">
    <source>
        <dbReference type="ARBA" id="ARBA00010641"/>
    </source>
</evidence>
<dbReference type="InterPro" id="IPR013325">
    <property type="entry name" value="RNA_pol_sigma_r2"/>
</dbReference>
<keyword evidence="5" id="KW-0804">Transcription</keyword>
<keyword evidence="3" id="KW-0731">Sigma factor</keyword>
<keyword evidence="4" id="KW-0238">DNA-binding</keyword>
<keyword evidence="2" id="KW-0805">Transcription regulation</keyword>
<feature type="domain" description="RNA polymerase sigma-70 region 2" evidence="6">
    <location>
        <begin position="2"/>
        <end position="68"/>
    </location>
</feature>
<dbReference type="SUPFAM" id="SSF88659">
    <property type="entry name" value="Sigma3 and sigma4 domains of RNA polymerase sigma factors"/>
    <property type="match status" value="1"/>
</dbReference>
<evidence type="ECO:0000313" key="9">
    <source>
        <dbReference type="Proteomes" id="UP000639396"/>
    </source>
</evidence>
<organism evidence="8 9">
    <name type="scientific">Paenibacillus oceani</name>
    <dbReference type="NCBI Taxonomy" id="2772510"/>
    <lineage>
        <taxon>Bacteria</taxon>
        <taxon>Bacillati</taxon>
        <taxon>Bacillota</taxon>
        <taxon>Bacilli</taxon>
        <taxon>Bacillales</taxon>
        <taxon>Paenibacillaceae</taxon>
        <taxon>Paenibacillus</taxon>
    </lineage>
</organism>